<protein>
    <recommendedName>
        <fullName evidence="5">Replication-associated protein RepC</fullName>
    </recommendedName>
</protein>
<evidence type="ECO:0008006" key="5">
    <source>
        <dbReference type="Google" id="ProtNLM"/>
    </source>
</evidence>
<proteinExistence type="predicted"/>
<evidence type="ECO:0000256" key="1">
    <source>
        <dbReference type="SAM" id="MobiDB-lite"/>
    </source>
</evidence>
<name>A0A2C6ZX65_ENTFC</name>
<evidence type="ECO:0000313" key="4">
    <source>
        <dbReference type="Proteomes" id="UP000249070"/>
    </source>
</evidence>
<evidence type="ECO:0000313" key="2">
    <source>
        <dbReference type="EMBL" id="PZM56470.1"/>
    </source>
</evidence>
<feature type="region of interest" description="Disordered" evidence="1">
    <location>
        <begin position="25"/>
        <end position="58"/>
    </location>
</feature>
<organism evidence="3">
    <name type="scientific">Enterococcus faecium</name>
    <name type="common">Streptococcus faecium</name>
    <dbReference type="NCBI Taxonomy" id="1352"/>
    <lineage>
        <taxon>Bacteria</taxon>
        <taxon>Bacillati</taxon>
        <taxon>Bacillota</taxon>
        <taxon>Bacilli</taxon>
        <taxon>Lactobacillales</taxon>
        <taxon>Enterococcaceae</taxon>
        <taxon>Enterococcus</taxon>
    </lineage>
</organism>
<accession>A0A2C6ZX65</accession>
<feature type="compositionally biased region" description="Basic and acidic residues" evidence="1">
    <location>
        <begin position="45"/>
        <end position="54"/>
    </location>
</feature>
<evidence type="ECO:0000313" key="3">
    <source>
        <dbReference type="EMBL" id="QHT44883.1"/>
    </source>
</evidence>
<keyword evidence="3" id="KW-0614">Plasmid</keyword>
<geneLocation type="plasmid" evidence="3">
    <name>pZY2</name>
</geneLocation>
<reference evidence="2 4" key="1">
    <citation type="submission" date="2018-05" db="EMBL/GenBank/DDBJ databases">
        <title>Vancomycin-resistant Enterococcus faecium strain from Chelyabinsk, Russia.</title>
        <authorList>
            <person name="Gostev V."/>
            <person name="Goncharov A."/>
            <person name="Kolodzhieva V."/>
            <person name="Suvorov A."/>
            <person name="Sidorenko S."/>
            <person name="Zueva L."/>
        </authorList>
    </citation>
    <scope>NUCLEOTIDE SEQUENCE [LARGE SCALE GENOMIC DNA]</scope>
    <source>
        <strain evidence="2 4">20</strain>
    </source>
</reference>
<dbReference type="AlphaFoldDB" id="A0A2C6ZX65"/>
<dbReference type="EMBL" id="CP039730">
    <property type="protein sequence ID" value="QHT44883.1"/>
    <property type="molecule type" value="Genomic_DNA"/>
</dbReference>
<reference evidence="3" key="2">
    <citation type="journal article" date="2020" name="J. Antimicrob. Chemother.">
        <title>Tandem amplification of the vanM gene cluster drives vancomycin resistance in vancomycin-variable enterococci.</title>
        <authorList>
            <person name="Sun L."/>
            <person name="Chen Y."/>
            <person name="Hua X."/>
            <person name="Chen Y."/>
            <person name="Hong J."/>
            <person name="Wu X."/>
            <person name="Jiang Y."/>
            <person name="van Schaik W."/>
            <person name="Qu T."/>
            <person name="Yu Y."/>
        </authorList>
    </citation>
    <scope>NUCLEOTIDE SEQUENCE [LARGE SCALE GENOMIC DNA]</scope>
    <source>
        <strain evidence="3">ZY2</strain>
        <plasmid evidence="3">pZY2</plasmid>
    </source>
</reference>
<dbReference type="EMBL" id="QHGU01000012">
    <property type="protein sequence ID" value="PZM56470.1"/>
    <property type="molecule type" value="Genomic_DNA"/>
</dbReference>
<dbReference type="Proteomes" id="UP000249070">
    <property type="component" value="Unassembled WGS sequence"/>
</dbReference>
<gene>
    <name evidence="2" type="ORF">DKP91_03720</name>
    <name evidence="3" type="ORF">FCF09_14475</name>
</gene>
<dbReference type="RefSeq" id="WP_002320793.1">
    <property type="nucleotide sequence ID" value="NZ_CANNSE010000003.1"/>
</dbReference>
<sequence>MIEVKENRFKKFAEAEVEEVPEVVEAVEEPKQTPKETTSSLVAKLKSDSSEKKKNYQFTLQPSQRKKLSKISEKLGIRSDSALLGEMIDNLYDEVFGE</sequence>